<dbReference type="EMBL" id="FTNT01000019">
    <property type="protein sequence ID" value="SIS23975.1"/>
    <property type="molecule type" value="Genomic_DNA"/>
</dbReference>
<evidence type="ECO:0000256" key="1">
    <source>
        <dbReference type="ARBA" id="ARBA00022801"/>
    </source>
</evidence>
<dbReference type="SUPFAM" id="SSF55909">
    <property type="entry name" value="Pentein"/>
    <property type="match status" value="1"/>
</dbReference>
<dbReference type="GO" id="GO:0004668">
    <property type="term" value="F:protein-arginine deiminase activity"/>
    <property type="evidence" value="ECO:0007669"/>
    <property type="project" value="InterPro"/>
</dbReference>
<dbReference type="GO" id="GO:0009446">
    <property type="term" value="P:putrescine biosynthetic process"/>
    <property type="evidence" value="ECO:0007669"/>
    <property type="project" value="InterPro"/>
</dbReference>
<dbReference type="Proteomes" id="UP000186218">
    <property type="component" value="Unassembled WGS sequence"/>
</dbReference>
<accession>A0A1N7HGE9</accession>
<keyword evidence="1" id="KW-0378">Hydrolase</keyword>
<keyword evidence="3" id="KW-1185">Reference proteome</keyword>
<organism evidence="2 3">
    <name type="scientific">Williamsia sterculiae</name>
    <dbReference type="NCBI Taxonomy" id="1344003"/>
    <lineage>
        <taxon>Bacteria</taxon>
        <taxon>Bacillati</taxon>
        <taxon>Actinomycetota</taxon>
        <taxon>Actinomycetes</taxon>
        <taxon>Mycobacteriales</taxon>
        <taxon>Nocardiaceae</taxon>
        <taxon>Williamsia</taxon>
    </lineage>
</organism>
<dbReference type="PANTHER" id="PTHR31377:SF0">
    <property type="entry name" value="AGMATINE DEIMINASE-RELATED"/>
    <property type="match status" value="1"/>
</dbReference>
<evidence type="ECO:0000313" key="3">
    <source>
        <dbReference type="Proteomes" id="UP000186218"/>
    </source>
</evidence>
<reference evidence="2 3" key="1">
    <citation type="submission" date="2017-01" db="EMBL/GenBank/DDBJ databases">
        <authorList>
            <person name="Mah S.A."/>
            <person name="Swanson W.J."/>
            <person name="Moy G.W."/>
            <person name="Vacquier V.D."/>
        </authorList>
    </citation>
    <scope>NUCLEOTIDE SEQUENCE [LARGE SCALE GENOMIC DNA]</scope>
    <source>
        <strain evidence="2 3">CPCC 203464</strain>
    </source>
</reference>
<dbReference type="Gene3D" id="3.75.10.10">
    <property type="entry name" value="L-arginine/glycine Amidinotransferase, Chain A"/>
    <property type="match status" value="1"/>
</dbReference>
<dbReference type="STRING" id="1344003.SAMN05445060_4220"/>
<evidence type="ECO:0000313" key="2">
    <source>
        <dbReference type="EMBL" id="SIS23975.1"/>
    </source>
</evidence>
<dbReference type="PANTHER" id="PTHR31377">
    <property type="entry name" value="AGMATINE DEIMINASE-RELATED"/>
    <property type="match status" value="1"/>
</dbReference>
<dbReference type="AlphaFoldDB" id="A0A1N7HGE9"/>
<sequence length="341" mass="37015">MAYLMPAETAPQDRIWMAFPVARTYGEAETDFEAARATWAAVANAIVDVEPVTMLVDPSERDQATRLLSSAVDVEYVHLNDGWIRDIGPTFVHADDGSVAAVTWTFNGWGRPVEHPHSHDALVARTVAGLAGVPIVESSLVNEGGGIHVDGRGTVLATRTVQLDPMRNPRLTAADVEAEFARTLGATDVIWFGRGLTGDYGPAGTKGHVDICVTLPSPGRALVHTQHDPEHPDHILSQEFRRSLEYHRSDWDIVELPAPRTLTDAHGFNDWSYVNHLVVGGEGSDSAVIACSFGDPNDEAAQEILADVYPGRRVLAVDARPIFDRGGGIHCITQQQPTARR</sequence>
<name>A0A1N7HGE9_9NOCA</name>
<gene>
    <name evidence="2" type="ORF">SAMN05445060_4220</name>
</gene>
<dbReference type="Pfam" id="PF04371">
    <property type="entry name" value="PAD_porph"/>
    <property type="match status" value="1"/>
</dbReference>
<dbReference type="RefSeq" id="WP_200799493.1">
    <property type="nucleotide sequence ID" value="NZ_FTNT01000019.1"/>
</dbReference>
<dbReference type="GO" id="GO:0047632">
    <property type="term" value="F:agmatine deiminase activity"/>
    <property type="evidence" value="ECO:0007669"/>
    <property type="project" value="TreeGrafter"/>
</dbReference>
<protein>
    <submittedName>
        <fullName evidence="2">Agmatine deiminase</fullName>
    </submittedName>
</protein>
<proteinExistence type="predicted"/>
<dbReference type="InterPro" id="IPR007466">
    <property type="entry name" value="Peptidyl-Arg-deiminase_porph"/>
</dbReference>